<name>A2FZ00_TRIV3</name>
<dbReference type="Proteomes" id="UP000001542">
    <property type="component" value="Unassembled WGS sequence"/>
</dbReference>
<dbReference type="AlphaFoldDB" id="A2FZ00"/>
<reference evidence="1" key="2">
    <citation type="journal article" date="2007" name="Science">
        <title>Draft genome sequence of the sexually transmitted pathogen Trichomonas vaginalis.</title>
        <authorList>
            <person name="Carlton J.M."/>
            <person name="Hirt R.P."/>
            <person name="Silva J.C."/>
            <person name="Delcher A.L."/>
            <person name="Schatz M."/>
            <person name="Zhao Q."/>
            <person name="Wortman J.R."/>
            <person name="Bidwell S.L."/>
            <person name="Alsmark U.C.M."/>
            <person name="Besteiro S."/>
            <person name="Sicheritz-Ponten T."/>
            <person name="Noel C.J."/>
            <person name="Dacks J.B."/>
            <person name="Foster P.G."/>
            <person name="Simillion C."/>
            <person name="Van de Peer Y."/>
            <person name="Miranda-Saavedra D."/>
            <person name="Barton G.J."/>
            <person name="Westrop G.D."/>
            <person name="Mueller S."/>
            <person name="Dessi D."/>
            <person name="Fiori P.L."/>
            <person name="Ren Q."/>
            <person name="Paulsen I."/>
            <person name="Zhang H."/>
            <person name="Bastida-Corcuera F.D."/>
            <person name="Simoes-Barbosa A."/>
            <person name="Brown M.T."/>
            <person name="Hayes R.D."/>
            <person name="Mukherjee M."/>
            <person name="Okumura C.Y."/>
            <person name="Schneider R."/>
            <person name="Smith A.J."/>
            <person name="Vanacova S."/>
            <person name="Villalvazo M."/>
            <person name="Haas B.J."/>
            <person name="Pertea M."/>
            <person name="Feldblyum T.V."/>
            <person name="Utterback T.R."/>
            <person name="Shu C.L."/>
            <person name="Osoegawa K."/>
            <person name="de Jong P.J."/>
            <person name="Hrdy I."/>
            <person name="Horvathova L."/>
            <person name="Zubacova Z."/>
            <person name="Dolezal P."/>
            <person name="Malik S.B."/>
            <person name="Logsdon J.M. Jr."/>
            <person name="Henze K."/>
            <person name="Gupta A."/>
            <person name="Wang C.C."/>
            <person name="Dunne R.L."/>
            <person name="Upcroft J.A."/>
            <person name="Upcroft P."/>
            <person name="White O."/>
            <person name="Salzberg S.L."/>
            <person name="Tang P."/>
            <person name="Chiu C.-H."/>
            <person name="Lee Y.-S."/>
            <person name="Embley T.M."/>
            <person name="Coombs G.H."/>
            <person name="Mottram J.C."/>
            <person name="Tachezy J."/>
            <person name="Fraser-Liggett C.M."/>
            <person name="Johnson P.J."/>
        </authorList>
    </citation>
    <scope>NUCLEOTIDE SEQUENCE [LARGE SCALE GENOMIC DNA]</scope>
    <source>
        <strain evidence="1">G3</strain>
    </source>
</reference>
<organism evidence="1 2">
    <name type="scientific">Trichomonas vaginalis (strain ATCC PRA-98 / G3)</name>
    <dbReference type="NCBI Taxonomy" id="412133"/>
    <lineage>
        <taxon>Eukaryota</taxon>
        <taxon>Metamonada</taxon>
        <taxon>Parabasalia</taxon>
        <taxon>Trichomonadida</taxon>
        <taxon>Trichomonadidae</taxon>
        <taxon>Trichomonas</taxon>
    </lineage>
</organism>
<proteinExistence type="predicted"/>
<evidence type="ECO:0000313" key="2">
    <source>
        <dbReference type="Proteomes" id="UP000001542"/>
    </source>
</evidence>
<accession>A2FZ00</accession>
<sequence length="589" mass="67536">MADIVEKHIEKAKQMIDCTNLKEIRQFLRQVETEFDISICIKSSSHYSPMIFFDYVRAFLPFARSDDKDIVAAVLNFFDYFFPILITYSPIHFLDGCYEIYEIEQNPPNLCPILRYMALAINGQTIEVEEKYTPMILSILSSTSNADKELLFPFVWQSIAKQISLTECNALLEQMTTPNFGEAVAILAASHPQELISTVLTNSKFDFIKSFLSHLKTDYVIELDDYINTLAITNQPELLAAFINSNISLGEVSLDLAKLLCKNIASDITDYPAENRTMLLSALSNAVIRGLIDPADLKPAIDCKSEIEEYKRTSIKVLLTHLLDGFQQILEDIYENDSKALTYVINNLDISLSQMFDKDPKWTHDFVQKIITVKQSSFQILKIINKYPLTDLIGVDKIVYSNLNTTNIELAKLIFKISKKYGFQHSLASLDWILNPNISFEIIRSPDVQFTIELIHSSLSPPSALQGMLRALRFRPRAAAPLFFEELLSLAKLSVKPLRIFIDQEDTLPKINWISQMSINKLFFLSRAPFTHTQYGMFNLEIIRTFQEFFNYATNCNHMQCMILMRYLRLFATSFPETVVPLAIKCYDQ</sequence>
<gene>
    <name evidence="1" type="ORF">TVAG_303000</name>
</gene>
<dbReference type="InParanoid" id="A2FZ00"/>
<dbReference type="EMBL" id="DS114159">
    <property type="protein sequence ID" value="EAX89863.1"/>
    <property type="molecule type" value="Genomic_DNA"/>
</dbReference>
<reference evidence="1" key="1">
    <citation type="submission" date="2006-10" db="EMBL/GenBank/DDBJ databases">
        <authorList>
            <person name="Amadeo P."/>
            <person name="Zhao Q."/>
            <person name="Wortman J."/>
            <person name="Fraser-Liggett C."/>
            <person name="Carlton J."/>
        </authorList>
    </citation>
    <scope>NUCLEOTIDE SEQUENCE</scope>
    <source>
        <strain evidence="1">G3</strain>
    </source>
</reference>
<evidence type="ECO:0000313" key="1">
    <source>
        <dbReference type="EMBL" id="EAX89863.1"/>
    </source>
</evidence>
<protein>
    <submittedName>
        <fullName evidence="1">Uncharacterized protein</fullName>
    </submittedName>
</protein>
<dbReference type="VEuPathDB" id="TrichDB:TVAG_303000"/>
<keyword evidence="2" id="KW-1185">Reference proteome</keyword>